<dbReference type="AlphaFoldDB" id="A0AAE0ZIR2"/>
<reference evidence="1" key="1">
    <citation type="journal article" date="2023" name="G3 (Bethesda)">
        <title>A reference genome for the long-term kleptoplast-retaining sea slug Elysia crispata morphotype clarki.</title>
        <authorList>
            <person name="Eastman K.E."/>
            <person name="Pendleton A.L."/>
            <person name="Shaikh M.A."/>
            <person name="Suttiyut T."/>
            <person name="Ogas R."/>
            <person name="Tomko P."/>
            <person name="Gavelis G."/>
            <person name="Widhalm J.R."/>
            <person name="Wisecaver J.H."/>
        </authorList>
    </citation>
    <scope>NUCLEOTIDE SEQUENCE</scope>
    <source>
        <strain evidence="1">ECLA1</strain>
    </source>
</reference>
<evidence type="ECO:0000313" key="1">
    <source>
        <dbReference type="EMBL" id="KAK3769960.1"/>
    </source>
</evidence>
<organism evidence="1 2">
    <name type="scientific">Elysia crispata</name>
    <name type="common">lettuce slug</name>
    <dbReference type="NCBI Taxonomy" id="231223"/>
    <lineage>
        <taxon>Eukaryota</taxon>
        <taxon>Metazoa</taxon>
        <taxon>Spiralia</taxon>
        <taxon>Lophotrochozoa</taxon>
        <taxon>Mollusca</taxon>
        <taxon>Gastropoda</taxon>
        <taxon>Heterobranchia</taxon>
        <taxon>Euthyneura</taxon>
        <taxon>Panpulmonata</taxon>
        <taxon>Sacoglossa</taxon>
        <taxon>Placobranchoidea</taxon>
        <taxon>Plakobranchidae</taxon>
        <taxon>Elysia</taxon>
    </lineage>
</organism>
<dbReference type="EMBL" id="JAWDGP010003874">
    <property type="protein sequence ID" value="KAK3769960.1"/>
    <property type="molecule type" value="Genomic_DNA"/>
</dbReference>
<protein>
    <submittedName>
        <fullName evidence="1">Uncharacterized protein</fullName>
    </submittedName>
</protein>
<comment type="caution">
    <text evidence="1">The sequence shown here is derived from an EMBL/GenBank/DDBJ whole genome shotgun (WGS) entry which is preliminary data.</text>
</comment>
<name>A0AAE0ZIR2_9GAST</name>
<dbReference type="Proteomes" id="UP001283361">
    <property type="component" value="Unassembled WGS sequence"/>
</dbReference>
<keyword evidence="2" id="KW-1185">Reference proteome</keyword>
<evidence type="ECO:0000313" key="2">
    <source>
        <dbReference type="Proteomes" id="UP001283361"/>
    </source>
</evidence>
<accession>A0AAE0ZIR2</accession>
<proteinExistence type="predicted"/>
<gene>
    <name evidence="1" type="ORF">RRG08_048170</name>
</gene>
<sequence>MRSLSPSFRSGSKAKSRSALSLLIRGCSCSMFRVHAGPDGQTLTFEDRAPNTLVITAGTHFGDFSDLVLNTLAEHGSPTLN</sequence>